<keyword evidence="5" id="KW-1185">Reference proteome</keyword>
<evidence type="ECO:0000259" key="3">
    <source>
        <dbReference type="Pfam" id="PF19295"/>
    </source>
</evidence>
<dbReference type="Proteomes" id="UP000315010">
    <property type="component" value="Unassembled WGS sequence"/>
</dbReference>
<dbReference type="AlphaFoldDB" id="A0A5C5YXK8"/>
<dbReference type="Pfam" id="PF01458">
    <property type="entry name" value="SUFBD_core"/>
    <property type="match status" value="1"/>
</dbReference>
<comment type="similarity">
    <text evidence="1">Belongs to the iron-sulfur cluster assembly SufBD family.</text>
</comment>
<reference evidence="4 5" key="1">
    <citation type="submission" date="2019-02" db="EMBL/GenBank/DDBJ databases">
        <title>Deep-cultivation of Planctomycetes and their phenomic and genomic characterization uncovers novel biology.</title>
        <authorList>
            <person name="Wiegand S."/>
            <person name="Jogler M."/>
            <person name="Boedeker C."/>
            <person name="Pinto D."/>
            <person name="Vollmers J."/>
            <person name="Rivas-Marin E."/>
            <person name="Kohn T."/>
            <person name="Peeters S.H."/>
            <person name="Heuer A."/>
            <person name="Rast P."/>
            <person name="Oberbeckmann S."/>
            <person name="Bunk B."/>
            <person name="Jeske O."/>
            <person name="Meyerdierks A."/>
            <person name="Storesund J.E."/>
            <person name="Kallscheuer N."/>
            <person name="Luecker S."/>
            <person name="Lage O.M."/>
            <person name="Pohl T."/>
            <person name="Merkel B.J."/>
            <person name="Hornburger P."/>
            <person name="Mueller R.-W."/>
            <person name="Bruemmer F."/>
            <person name="Labrenz M."/>
            <person name="Spormann A.M."/>
            <person name="Op Den Camp H."/>
            <person name="Overmann J."/>
            <person name="Amann R."/>
            <person name="Jetten M.S.M."/>
            <person name="Mascher T."/>
            <person name="Medema M.H."/>
            <person name="Devos D.P."/>
            <person name="Kaster A.-K."/>
            <person name="Ovreas L."/>
            <person name="Rohde M."/>
            <person name="Galperin M.Y."/>
            <person name="Jogler C."/>
        </authorList>
    </citation>
    <scope>NUCLEOTIDE SEQUENCE [LARGE SCALE GENOMIC DNA]</scope>
    <source>
        <strain evidence="4 5">CA13</strain>
    </source>
</reference>
<dbReference type="GO" id="GO:0016226">
    <property type="term" value="P:iron-sulfur cluster assembly"/>
    <property type="evidence" value="ECO:0007669"/>
    <property type="project" value="InterPro"/>
</dbReference>
<evidence type="ECO:0000313" key="5">
    <source>
        <dbReference type="Proteomes" id="UP000315010"/>
    </source>
</evidence>
<dbReference type="PANTHER" id="PTHR30508:SF1">
    <property type="entry name" value="UPF0051 PROTEIN ABCI8, CHLOROPLASTIC-RELATED"/>
    <property type="match status" value="1"/>
</dbReference>
<comment type="caution">
    <text evidence="4">The sequence shown here is derived from an EMBL/GenBank/DDBJ whole genome shotgun (WGS) entry which is preliminary data.</text>
</comment>
<dbReference type="PANTHER" id="PTHR30508">
    <property type="entry name" value="FES CLUSTER ASSEMBLY PROTEIN SUF"/>
    <property type="match status" value="1"/>
</dbReference>
<dbReference type="SUPFAM" id="SSF101960">
    <property type="entry name" value="Stabilizer of iron transporter SufD"/>
    <property type="match status" value="1"/>
</dbReference>
<accession>A0A5C5YXK8</accession>
<name>A0A5C5YXK8_9BACT</name>
<evidence type="ECO:0000259" key="2">
    <source>
        <dbReference type="Pfam" id="PF01458"/>
    </source>
</evidence>
<evidence type="ECO:0000313" key="4">
    <source>
        <dbReference type="EMBL" id="TWT79610.1"/>
    </source>
</evidence>
<proteinExistence type="inferred from homology"/>
<dbReference type="InterPro" id="IPR010231">
    <property type="entry name" value="SUF_FeS_clus_asmbl_SufB"/>
</dbReference>
<evidence type="ECO:0000256" key="1">
    <source>
        <dbReference type="ARBA" id="ARBA00043967"/>
    </source>
</evidence>
<sequence>MLEFRLRALETFRSKAMPTWGADLSGLNFDEIHFFVPPETQKVEDWNSLPCLIQQDFGKLGVPNAERQLNMAVQAQLDSEMIYGCVKRELNQKGVIFTDTDTALREHPDLLRRYFGTIVPPSDNKFAALNSATWSGGAFVYVPAGVQVEMPLHSYFRVNAKEFGQFEHTLIVLEEGSRLSYVEACSALHRSTESLHAGVVEIVVGPRARCRFTSIQNWAKDMYNLATKRAVVKRGALMEWIGGNLGSRLTMAYPSVYLAEPDSRAEILSLSLAGAGQHHDTGTKVIHAAPGTTSQVNSKSISRGGGRSTFRSLIQVHRGASGSRSHVVCDSLILDPLSRCDTYPELDVAEKDVEIGHEASVSKIQWEQLFYLMCRGISESEANEMVISGFVEPLARELPLCYAKQLNELIRMPMDSAVG</sequence>
<dbReference type="InterPro" id="IPR037284">
    <property type="entry name" value="SUF_FeS_clus_asmbl_SufBD_sf"/>
</dbReference>
<dbReference type="EMBL" id="SJPJ01000001">
    <property type="protein sequence ID" value="TWT79610.1"/>
    <property type="molecule type" value="Genomic_DNA"/>
</dbReference>
<dbReference type="NCBIfam" id="TIGR01980">
    <property type="entry name" value="sufB"/>
    <property type="match status" value="1"/>
</dbReference>
<dbReference type="InterPro" id="IPR000825">
    <property type="entry name" value="SUF_FeS_clus_asmbl_SufBD_core"/>
</dbReference>
<dbReference type="Pfam" id="PF19295">
    <property type="entry name" value="SufBD_N"/>
    <property type="match status" value="1"/>
</dbReference>
<dbReference type="InterPro" id="IPR045595">
    <property type="entry name" value="SufBD_N"/>
</dbReference>
<organism evidence="4 5">
    <name type="scientific">Novipirellula herctigrandis</name>
    <dbReference type="NCBI Taxonomy" id="2527986"/>
    <lineage>
        <taxon>Bacteria</taxon>
        <taxon>Pseudomonadati</taxon>
        <taxon>Planctomycetota</taxon>
        <taxon>Planctomycetia</taxon>
        <taxon>Pirellulales</taxon>
        <taxon>Pirellulaceae</taxon>
        <taxon>Novipirellula</taxon>
    </lineage>
</organism>
<feature type="domain" description="SUF system FeS cluster assembly SufBD N-terminal" evidence="3">
    <location>
        <begin position="88"/>
        <end position="152"/>
    </location>
</feature>
<protein>
    <submittedName>
        <fullName evidence="4">FeS cluster assembly protein SufB</fullName>
    </submittedName>
</protein>
<gene>
    <name evidence="4" type="primary">sufB_1</name>
    <name evidence="4" type="ORF">CA13_10140</name>
</gene>
<dbReference type="InterPro" id="IPR055346">
    <property type="entry name" value="Fe-S_cluster_assembly_SufBD"/>
</dbReference>
<feature type="domain" description="SUF system FeS cluster assembly SufBD core" evidence="2">
    <location>
        <begin position="156"/>
        <end position="390"/>
    </location>
</feature>